<name>A0ABR7A6U8_9BURK</name>
<evidence type="ECO:0000313" key="2">
    <source>
        <dbReference type="EMBL" id="MBC3932630.1"/>
    </source>
</evidence>
<dbReference type="Gene3D" id="1.10.260.40">
    <property type="entry name" value="lambda repressor-like DNA-binding domains"/>
    <property type="match status" value="1"/>
</dbReference>
<evidence type="ECO:0000313" key="3">
    <source>
        <dbReference type="Proteomes" id="UP000654304"/>
    </source>
</evidence>
<dbReference type="SUPFAM" id="SSF47413">
    <property type="entry name" value="lambda repressor-like DNA-binding domains"/>
    <property type="match status" value="1"/>
</dbReference>
<dbReference type="InterPro" id="IPR001387">
    <property type="entry name" value="Cro/C1-type_HTH"/>
</dbReference>
<gene>
    <name evidence="2" type="ORF">H8K43_13155</name>
</gene>
<dbReference type="Proteomes" id="UP000654304">
    <property type="component" value="Unassembled WGS sequence"/>
</dbReference>
<feature type="domain" description="HTH cro/C1-type" evidence="1">
    <location>
        <begin position="19"/>
        <end position="75"/>
    </location>
</feature>
<dbReference type="RefSeq" id="WP_186904262.1">
    <property type="nucleotide sequence ID" value="NZ_JACOGD010000006.1"/>
</dbReference>
<dbReference type="CDD" id="cd00093">
    <property type="entry name" value="HTH_XRE"/>
    <property type="match status" value="1"/>
</dbReference>
<dbReference type="EMBL" id="JACOGD010000006">
    <property type="protein sequence ID" value="MBC3932630.1"/>
    <property type="molecule type" value="Genomic_DNA"/>
</dbReference>
<accession>A0ABR7A6U8</accession>
<sequence>MRKHKPVEPHIATIFGGELKRARERRKLTLVDISSKIDVHYGQLSRFESGDFKVLSPNLQKFAKYLHVRLTEPVLDLSVRFERLASRSPRHLAACKRLIEALEKLE</sequence>
<comment type="caution">
    <text evidence="2">The sequence shown here is derived from an EMBL/GenBank/DDBJ whole genome shotgun (WGS) entry which is preliminary data.</text>
</comment>
<keyword evidence="3" id="KW-1185">Reference proteome</keyword>
<organism evidence="2 3">
    <name type="scientific">Undibacterium curvum</name>
    <dbReference type="NCBI Taxonomy" id="2762294"/>
    <lineage>
        <taxon>Bacteria</taxon>
        <taxon>Pseudomonadati</taxon>
        <taxon>Pseudomonadota</taxon>
        <taxon>Betaproteobacteria</taxon>
        <taxon>Burkholderiales</taxon>
        <taxon>Oxalobacteraceae</taxon>
        <taxon>Undibacterium</taxon>
    </lineage>
</organism>
<protein>
    <submittedName>
        <fullName evidence="2">Helix-turn-helix transcriptional regulator</fullName>
    </submittedName>
</protein>
<proteinExistence type="predicted"/>
<dbReference type="Pfam" id="PF01381">
    <property type="entry name" value="HTH_3"/>
    <property type="match status" value="1"/>
</dbReference>
<dbReference type="InterPro" id="IPR010982">
    <property type="entry name" value="Lambda_DNA-bd_dom_sf"/>
</dbReference>
<dbReference type="PROSITE" id="PS50943">
    <property type="entry name" value="HTH_CROC1"/>
    <property type="match status" value="1"/>
</dbReference>
<evidence type="ECO:0000259" key="1">
    <source>
        <dbReference type="PROSITE" id="PS50943"/>
    </source>
</evidence>
<dbReference type="SMART" id="SM00530">
    <property type="entry name" value="HTH_XRE"/>
    <property type="match status" value="1"/>
</dbReference>
<reference evidence="2 3" key="1">
    <citation type="submission" date="2020-08" db="EMBL/GenBank/DDBJ databases">
        <title>Novel species isolated from subtropical streams in China.</title>
        <authorList>
            <person name="Lu H."/>
        </authorList>
    </citation>
    <scope>NUCLEOTIDE SEQUENCE [LARGE SCALE GENOMIC DNA]</scope>
    <source>
        <strain evidence="2 3">CY22W</strain>
    </source>
</reference>